<dbReference type="KEGG" id="sted:SPTER_21860"/>
<feature type="transmembrane region" description="Helical" evidence="5">
    <location>
        <begin position="35"/>
        <end position="61"/>
    </location>
</feature>
<evidence type="ECO:0000256" key="3">
    <source>
        <dbReference type="ARBA" id="ARBA00022989"/>
    </source>
</evidence>
<dbReference type="Pfam" id="PF06305">
    <property type="entry name" value="LapA_dom"/>
    <property type="match status" value="1"/>
</dbReference>
<evidence type="ECO:0000256" key="4">
    <source>
        <dbReference type="ARBA" id="ARBA00023136"/>
    </source>
</evidence>
<sequence>MMWNLLFAFIFALLVAVFAVQNSLAVTVSFLVWSFQTSLVIIILGSAAFGALTILSLSMLVQFRLRRTLRKCQQAQQLTEAENRELRASQGAQAETQANSE</sequence>
<dbReference type="InterPro" id="IPR010445">
    <property type="entry name" value="LapA_dom"/>
</dbReference>
<evidence type="ECO:0000256" key="5">
    <source>
        <dbReference type="SAM" id="Phobius"/>
    </source>
</evidence>
<keyword evidence="2 5" id="KW-0812">Transmembrane</keyword>
<dbReference type="PANTHER" id="PTHR41335">
    <property type="entry name" value="MEMBRANE PROTEIN-RELATED"/>
    <property type="match status" value="1"/>
</dbReference>
<dbReference type="GO" id="GO:0005886">
    <property type="term" value="C:plasma membrane"/>
    <property type="evidence" value="ECO:0007669"/>
    <property type="project" value="InterPro"/>
</dbReference>
<keyword evidence="1" id="KW-1003">Cell membrane</keyword>
<feature type="domain" description="Lipopolysaccharide assembly protein A" evidence="6">
    <location>
        <begin position="21"/>
        <end position="83"/>
    </location>
</feature>
<evidence type="ECO:0000313" key="8">
    <source>
        <dbReference type="Proteomes" id="UP000320776"/>
    </source>
</evidence>
<evidence type="ECO:0000256" key="2">
    <source>
        <dbReference type="ARBA" id="ARBA00022692"/>
    </source>
</evidence>
<accession>A0A517DU21</accession>
<evidence type="ECO:0000313" key="7">
    <source>
        <dbReference type="EMBL" id="QDR80850.1"/>
    </source>
</evidence>
<dbReference type="PANTHER" id="PTHR41335:SF1">
    <property type="entry name" value="MEMBRANE PROTEIN"/>
    <property type="match status" value="1"/>
</dbReference>
<dbReference type="Proteomes" id="UP000320776">
    <property type="component" value="Chromosome"/>
</dbReference>
<keyword evidence="8" id="KW-1185">Reference proteome</keyword>
<keyword evidence="4 5" id="KW-0472">Membrane</keyword>
<protein>
    <submittedName>
        <fullName evidence="7">Lipopolysaccharide assembly protein A domain protein</fullName>
    </submittedName>
</protein>
<dbReference type="AlphaFoldDB" id="A0A517DU21"/>
<gene>
    <name evidence="7" type="ORF">SPTER_21860</name>
</gene>
<organism evidence="7 8">
    <name type="scientific">Sporomusa termitida</name>
    <dbReference type="NCBI Taxonomy" id="2377"/>
    <lineage>
        <taxon>Bacteria</taxon>
        <taxon>Bacillati</taxon>
        <taxon>Bacillota</taxon>
        <taxon>Negativicutes</taxon>
        <taxon>Selenomonadales</taxon>
        <taxon>Sporomusaceae</taxon>
        <taxon>Sporomusa</taxon>
    </lineage>
</organism>
<dbReference type="EMBL" id="CP036259">
    <property type="protein sequence ID" value="QDR80850.1"/>
    <property type="molecule type" value="Genomic_DNA"/>
</dbReference>
<dbReference type="OrthoDB" id="1684941at2"/>
<name>A0A517DU21_9FIRM</name>
<reference evidence="7 8" key="1">
    <citation type="submission" date="2019-02" db="EMBL/GenBank/DDBJ databases">
        <title>Closed genome of Sporomusa termitida DSM 4440.</title>
        <authorList>
            <person name="Poehlein A."/>
            <person name="Daniel R."/>
        </authorList>
    </citation>
    <scope>NUCLEOTIDE SEQUENCE [LARGE SCALE GENOMIC DNA]</scope>
    <source>
        <strain evidence="7 8">DSM 4440</strain>
    </source>
</reference>
<evidence type="ECO:0000259" key="6">
    <source>
        <dbReference type="Pfam" id="PF06305"/>
    </source>
</evidence>
<proteinExistence type="predicted"/>
<keyword evidence="3 5" id="KW-1133">Transmembrane helix</keyword>
<dbReference type="RefSeq" id="WP_144350410.1">
    <property type="nucleotide sequence ID" value="NZ_CP036259.1"/>
</dbReference>
<evidence type="ECO:0000256" key="1">
    <source>
        <dbReference type="ARBA" id="ARBA00022475"/>
    </source>
</evidence>